<dbReference type="InterPro" id="IPR019734">
    <property type="entry name" value="TPR_rpt"/>
</dbReference>
<feature type="repeat" description="TPR" evidence="1">
    <location>
        <begin position="674"/>
        <end position="707"/>
    </location>
</feature>
<dbReference type="SUPFAM" id="SSF48452">
    <property type="entry name" value="TPR-like"/>
    <property type="match status" value="2"/>
</dbReference>
<keyword evidence="1" id="KW-0802">TPR repeat</keyword>
<dbReference type="Pfam" id="PF13374">
    <property type="entry name" value="TPR_10"/>
    <property type="match status" value="1"/>
</dbReference>
<evidence type="ECO:0008006" key="4">
    <source>
        <dbReference type="Google" id="ProtNLM"/>
    </source>
</evidence>
<dbReference type="PANTHER" id="PTHR46082:SF6">
    <property type="entry name" value="AAA+ ATPASE DOMAIN-CONTAINING PROTEIN-RELATED"/>
    <property type="match status" value="1"/>
</dbReference>
<evidence type="ECO:0000313" key="2">
    <source>
        <dbReference type="EMBL" id="KAL1634772.1"/>
    </source>
</evidence>
<name>A0ABR3T5K2_9PEZI</name>
<protein>
    <recommendedName>
        <fullName evidence="4">TPR-like protein</fullName>
    </recommendedName>
</protein>
<dbReference type="InterPro" id="IPR011990">
    <property type="entry name" value="TPR-like_helical_dom_sf"/>
</dbReference>
<accession>A0ABR3T5K2</accession>
<evidence type="ECO:0000313" key="3">
    <source>
        <dbReference type="Proteomes" id="UP001521116"/>
    </source>
</evidence>
<dbReference type="Gene3D" id="1.25.40.10">
    <property type="entry name" value="Tetratricopeptide repeat domain"/>
    <property type="match status" value="2"/>
</dbReference>
<dbReference type="InterPro" id="IPR053137">
    <property type="entry name" value="NLR-like"/>
</dbReference>
<dbReference type="Gene3D" id="3.40.50.1820">
    <property type="entry name" value="alpha/beta hydrolase"/>
    <property type="match status" value="1"/>
</dbReference>
<dbReference type="Proteomes" id="UP001521116">
    <property type="component" value="Unassembled WGS sequence"/>
</dbReference>
<keyword evidence="3" id="KW-1185">Reference proteome</keyword>
<dbReference type="InterPro" id="IPR027417">
    <property type="entry name" value="P-loop_NTPase"/>
</dbReference>
<reference evidence="2 3" key="1">
    <citation type="submission" date="2024-02" db="EMBL/GenBank/DDBJ databases">
        <title>De novo assembly and annotation of 12 fungi associated with fruit tree decline syndrome in Ontario, Canada.</title>
        <authorList>
            <person name="Sulman M."/>
            <person name="Ellouze W."/>
            <person name="Ilyukhin E."/>
        </authorList>
    </citation>
    <scope>NUCLEOTIDE SEQUENCE [LARGE SCALE GENOMIC DNA]</scope>
    <source>
        <strain evidence="2 3">M1-105</strain>
    </source>
</reference>
<evidence type="ECO:0000256" key="1">
    <source>
        <dbReference type="PROSITE-ProRule" id="PRU00339"/>
    </source>
</evidence>
<proteinExistence type="predicted"/>
<comment type="caution">
    <text evidence="2">The sequence shown here is derived from an EMBL/GenBank/DDBJ whole genome shotgun (WGS) entry which is preliminary data.</text>
</comment>
<dbReference type="SMART" id="SM00028">
    <property type="entry name" value="TPR"/>
    <property type="match status" value="5"/>
</dbReference>
<dbReference type="SUPFAM" id="SSF53474">
    <property type="entry name" value="alpha/beta-Hydrolases"/>
    <property type="match status" value="1"/>
</dbReference>
<organism evidence="2 3">
    <name type="scientific">Neofusicoccum ribis</name>
    <dbReference type="NCBI Taxonomy" id="45134"/>
    <lineage>
        <taxon>Eukaryota</taxon>
        <taxon>Fungi</taxon>
        <taxon>Dikarya</taxon>
        <taxon>Ascomycota</taxon>
        <taxon>Pezizomycotina</taxon>
        <taxon>Dothideomycetes</taxon>
        <taxon>Dothideomycetes incertae sedis</taxon>
        <taxon>Botryosphaeriales</taxon>
        <taxon>Botryosphaeriaceae</taxon>
        <taxon>Neofusicoccum</taxon>
    </lineage>
</organism>
<sequence length="916" mass="102885">MTALFSWIPGFGVWDSSNRNTADDIEEGRYGLKELVPGVNPQLDIIAIHGLNGHREKTWTADNGVLWLQELLPAEIPHARILTPMIFVAHSLGGIVLKSALIHASLANPTHNDKHQAIKLSTYGIVFLGTPHQGANGVTLAKIAARVISVYEKTNDIVLKHLEQHSEWLNDQMEQYKAISSDFDTKFCFEAYETPIAAGRSILTLAHLISKVVPAWSASVPGATNVDVVEIRKNHRNMVKFRSAEDDDFTTIASYLSIMAKTCVDKIGKRWLSMEAPAQGVKNAVMAWFNLELNNKWLLVYDNYDDPEHFKLERFIPSGSHGKIIITSRRRGCARLGQGLPLNLLERSEAVELLLNSCQKFGKPSESDAVDQAGAYIFSQMISLKEYLPTFKSNVKRVLSKQSQAYGFQDRHDPVFKTFETSFVNIEKSDPVAAKILGLCSFYDSGDVPSDIFSSLTDDQVKLMSTSVDDRLETLYSFSLVKRTESGYIAIHPLESFQTIVKATRIENEHDYSNEQWSLGRKSIPHLAKSSEWIVKFSQSHEELREYSLLWNDCALLHQVHGLYPEAEMFYERALASQVATLGNESLETMRTKLGLAKLYRLVDRNDEAEKLYDDCLRVFTRERGSYALETTQALAGFGNVRWRQSQLPEAKSLLERSIRGYKAILGSTHPETLVATEALGYVYKDLGEYGRATKLIQEALDHNTENLGPEHPGTVRNVQSLALCLIKLDRLDEAARLQQRVLEIGERQLGSLHPTILRALHNMAYIHFLQGKHADAQPLCELAITGREKILGKENLETYGSVELLGAIYFRRGELEDAQNILRRAVKGLRSQSSGMGSGVLSLFRALDWMAQVCEARGDDAQARICYEEALEGHLQALGPMHPTAKKNLQRLQELLERVGDVSEMEKVGRRFDNV</sequence>
<gene>
    <name evidence="2" type="ORF">SLS56_002174</name>
</gene>
<dbReference type="Pfam" id="PF13424">
    <property type="entry name" value="TPR_12"/>
    <property type="match status" value="2"/>
</dbReference>
<dbReference type="EMBL" id="JAJVDC020000014">
    <property type="protein sequence ID" value="KAL1634772.1"/>
    <property type="molecule type" value="Genomic_DNA"/>
</dbReference>
<dbReference type="PROSITE" id="PS50005">
    <property type="entry name" value="TPR"/>
    <property type="match status" value="1"/>
</dbReference>
<dbReference type="InterPro" id="IPR029058">
    <property type="entry name" value="AB_hydrolase_fold"/>
</dbReference>
<dbReference type="PANTHER" id="PTHR46082">
    <property type="entry name" value="ATP/GTP-BINDING PROTEIN-RELATED"/>
    <property type="match status" value="1"/>
</dbReference>
<dbReference type="Gene3D" id="3.40.50.300">
    <property type="entry name" value="P-loop containing nucleotide triphosphate hydrolases"/>
    <property type="match status" value="1"/>
</dbReference>